<dbReference type="InterPro" id="IPR012867">
    <property type="entry name" value="DUF1648"/>
</dbReference>
<dbReference type="EMBL" id="CP060286">
    <property type="protein sequence ID" value="QNK39572.1"/>
    <property type="molecule type" value="Genomic_DNA"/>
</dbReference>
<dbReference type="RefSeq" id="WP_187034492.1">
    <property type="nucleotide sequence ID" value="NZ_CP060286.1"/>
</dbReference>
<evidence type="ECO:0000313" key="3">
    <source>
        <dbReference type="Proteomes" id="UP000515909"/>
    </source>
</evidence>
<organism evidence="2 3">
    <name type="scientific">Caproicibacter fermentans</name>
    <dbReference type="NCBI Taxonomy" id="2576756"/>
    <lineage>
        <taxon>Bacteria</taxon>
        <taxon>Bacillati</taxon>
        <taxon>Bacillota</taxon>
        <taxon>Clostridia</taxon>
        <taxon>Eubacteriales</taxon>
        <taxon>Acutalibacteraceae</taxon>
        <taxon>Caproicibacter</taxon>
    </lineage>
</organism>
<sequence>MQRPKLKLRYGLLDKLLQFFSFLAVIGLIALTVSALPVLPATIPTHFGANKNPDGWGGKGSLKLWGGSEFLTG</sequence>
<evidence type="ECO:0000313" key="2">
    <source>
        <dbReference type="EMBL" id="QNK39572.1"/>
    </source>
</evidence>
<accession>A0A7G8T7I1</accession>
<dbReference type="AlphaFoldDB" id="A0A7G8T7I1"/>
<gene>
    <name evidence="2" type="ORF">HCR03_12580</name>
</gene>
<name>A0A7G8T7I1_9FIRM</name>
<evidence type="ECO:0000259" key="1">
    <source>
        <dbReference type="Pfam" id="PF07853"/>
    </source>
</evidence>
<proteinExistence type="predicted"/>
<dbReference type="Pfam" id="PF07853">
    <property type="entry name" value="DUF1648"/>
    <property type="match status" value="1"/>
</dbReference>
<dbReference type="KEGG" id="cfem:HCR03_12580"/>
<reference evidence="2 3" key="1">
    <citation type="submission" date="2020-08" db="EMBL/GenBank/DDBJ databases">
        <title>The isolate Caproiciproducens sp. 7D4C2 produces n-caproate at mildly acidic conditions from hexoses: genome and rBOX comparison with related strains and chain-elongating bacteria.</title>
        <authorList>
            <person name="Esquivel-Elizondo S."/>
            <person name="Bagci C."/>
            <person name="Temovska M."/>
            <person name="Jeon B.S."/>
            <person name="Bessarab I."/>
            <person name="Williams R.B.H."/>
            <person name="Huson D.H."/>
            <person name="Angenent L.T."/>
        </authorList>
    </citation>
    <scope>NUCLEOTIDE SEQUENCE [LARGE SCALE GENOMIC DNA]</scope>
    <source>
        <strain evidence="2 3">7D4C2</strain>
    </source>
</reference>
<dbReference type="Proteomes" id="UP000515909">
    <property type="component" value="Chromosome"/>
</dbReference>
<feature type="domain" description="DUF1648" evidence="1">
    <location>
        <begin position="25"/>
        <end position="61"/>
    </location>
</feature>
<protein>
    <submittedName>
        <fullName evidence="2">DUF1648 domain-containing protein</fullName>
    </submittedName>
</protein>